<dbReference type="SUPFAM" id="SSF56219">
    <property type="entry name" value="DNase I-like"/>
    <property type="match status" value="1"/>
</dbReference>
<dbReference type="Proteomes" id="UP000247702">
    <property type="component" value="Unassembled WGS sequence"/>
</dbReference>
<evidence type="ECO:0000313" key="2">
    <source>
        <dbReference type="EMBL" id="GES95543.1"/>
    </source>
</evidence>
<accession>A0A2Z6SEK4</accession>
<evidence type="ECO:0000313" key="1">
    <source>
        <dbReference type="EMBL" id="GBC08580.1"/>
    </source>
</evidence>
<sequence>MMDNNIPSGSSLSSQLIKNNSPKLNSPPIFHSKKDLLDSTITKIASTNIHTLNKNKFISLIDAMKDYNINIYGLSETNCSERQANIWQHQLGVCSYFDYSQLGGKGQGVGIIIDAKYDIFIHKTVGHKGRIIYLDLYFSDKRKLRLIQVYLNANQKERLQIEALHKYIDDTISDAQSHDMEVIIMKDFNINYRKYLMAFINNKWQFSLFRTLECRRLLDTIPIFNDNDEEMYTYIPADPNRQESRLDYIWASLPMLEKSVNSTVIENDHFDTDHKTVTLSLNTVQMTGVSLNPINQKKKHIKRTVFQYDEMDKDDEYTWENFSTQLDLEIENTLIKDLSIVKPLHINTLWDMFRQTLMRVAKSRIVNKQVTRNKVKTTPEKKLSIYFDLRYIINHILETRSILNDTASITYSVSAKWSKF</sequence>
<reference evidence="2" key="2">
    <citation type="submission" date="2019-10" db="EMBL/GenBank/DDBJ databases">
        <title>Conservation and host-specific expression of non-tandemly repeated heterogenous ribosome RNA gene in arbuscular mycorrhizal fungi.</title>
        <authorList>
            <person name="Maeda T."/>
            <person name="Kobayashi Y."/>
            <person name="Nakagawa T."/>
            <person name="Ezawa T."/>
            <person name="Yamaguchi K."/>
            <person name="Bino T."/>
            <person name="Nishimoto Y."/>
            <person name="Shigenobu S."/>
            <person name="Kawaguchi M."/>
        </authorList>
    </citation>
    <scope>NUCLEOTIDE SEQUENCE</scope>
    <source>
        <strain evidence="2">HR1</strain>
    </source>
</reference>
<name>A0A2Z6SEK4_9GLOM</name>
<organism evidence="1 3">
    <name type="scientific">Rhizophagus clarus</name>
    <dbReference type="NCBI Taxonomy" id="94130"/>
    <lineage>
        <taxon>Eukaryota</taxon>
        <taxon>Fungi</taxon>
        <taxon>Fungi incertae sedis</taxon>
        <taxon>Mucoromycota</taxon>
        <taxon>Glomeromycotina</taxon>
        <taxon>Glomeromycetes</taxon>
        <taxon>Glomerales</taxon>
        <taxon>Glomeraceae</taxon>
        <taxon>Rhizophagus</taxon>
    </lineage>
</organism>
<dbReference type="Proteomes" id="UP000615446">
    <property type="component" value="Unassembled WGS sequence"/>
</dbReference>
<dbReference type="EMBL" id="BEXD01004230">
    <property type="protein sequence ID" value="GBC08580.1"/>
    <property type="molecule type" value="Genomic_DNA"/>
</dbReference>
<dbReference type="EMBL" id="BLAL01000242">
    <property type="protein sequence ID" value="GES95543.1"/>
    <property type="molecule type" value="Genomic_DNA"/>
</dbReference>
<evidence type="ECO:0000313" key="3">
    <source>
        <dbReference type="Proteomes" id="UP000247702"/>
    </source>
</evidence>
<dbReference type="Gene3D" id="3.60.10.10">
    <property type="entry name" value="Endonuclease/exonuclease/phosphatase"/>
    <property type="match status" value="1"/>
</dbReference>
<keyword evidence="3" id="KW-1185">Reference proteome</keyword>
<proteinExistence type="predicted"/>
<reference evidence="1 3" key="1">
    <citation type="submission" date="2017-11" db="EMBL/GenBank/DDBJ databases">
        <title>The genome of Rhizophagus clarus HR1 reveals common genetic basis of auxotrophy among arbuscular mycorrhizal fungi.</title>
        <authorList>
            <person name="Kobayashi Y."/>
        </authorList>
    </citation>
    <scope>NUCLEOTIDE SEQUENCE [LARGE SCALE GENOMIC DNA]</scope>
    <source>
        <strain evidence="1 3">HR1</strain>
    </source>
</reference>
<protein>
    <submittedName>
        <fullName evidence="2">Craniofacial development protein 2-like</fullName>
    </submittedName>
</protein>
<comment type="caution">
    <text evidence="1">The sequence shown here is derived from an EMBL/GenBank/DDBJ whole genome shotgun (WGS) entry which is preliminary data.</text>
</comment>
<dbReference type="OrthoDB" id="2411800at2759"/>
<dbReference type="InterPro" id="IPR036691">
    <property type="entry name" value="Endo/exonu/phosph_ase_sf"/>
</dbReference>
<dbReference type="AlphaFoldDB" id="A0A2Z6SEK4"/>
<gene>
    <name evidence="2" type="ORF">RCL2_002220500</name>
    <name evidence="1" type="ORF">RclHR1_08230011</name>
</gene>